<proteinExistence type="predicted"/>
<accession>A0ABD1SA10</accession>
<keyword evidence="2" id="KW-1185">Reference proteome</keyword>
<gene>
    <name evidence="1" type="ORF">Adt_23142</name>
</gene>
<comment type="caution">
    <text evidence="1">The sequence shown here is derived from an EMBL/GenBank/DDBJ whole genome shotgun (WGS) entry which is preliminary data.</text>
</comment>
<protein>
    <submittedName>
        <fullName evidence="1">Uncharacterized protein</fullName>
    </submittedName>
</protein>
<evidence type="ECO:0000313" key="1">
    <source>
        <dbReference type="EMBL" id="KAL2497592.1"/>
    </source>
</evidence>
<evidence type="ECO:0000313" key="2">
    <source>
        <dbReference type="Proteomes" id="UP001604336"/>
    </source>
</evidence>
<dbReference type="AlphaFoldDB" id="A0ABD1SA10"/>
<dbReference type="EMBL" id="JBFOLK010000007">
    <property type="protein sequence ID" value="KAL2497592.1"/>
    <property type="molecule type" value="Genomic_DNA"/>
</dbReference>
<reference evidence="2" key="1">
    <citation type="submission" date="2024-07" db="EMBL/GenBank/DDBJ databases">
        <title>Two chromosome-level genome assemblies of Korean endemic species Abeliophyllum distichum and Forsythia ovata (Oleaceae).</title>
        <authorList>
            <person name="Jang H."/>
        </authorList>
    </citation>
    <scope>NUCLEOTIDE SEQUENCE [LARGE SCALE GENOMIC DNA]</scope>
</reference>
<organism evidence="1 2">
    <name type="scientific">Abeliophyllum distichum</name>
    <dbReference type="NCBI Taxonomy" id="126358"/>
    <lineage>
        <taxon>Eukaryota</taxon>
        <taxon>Viridiplantae</taxon>
        <taxon>Streptophyta</taxon>
        <taxon>Embryophyta</taxon>
        <taxon>Tracheophyta</taxon>
        <taxon>Spermatophyta</taxon>
        <taxon>Magnoliopsida</taxon>
        <taxon>eudicotyledons</taxon>
        <taxon>Gunneridae</taxon>
        <taxon>Pentapetalae</taxon>
        <taxon>asterids</taxon>
        <taxon>lamiids</taxon>
        <taxon>Lamiales</taxon>
        <taxon>Oleaceae</taxon>
        <taxon>Forsythieae</taxon>
        <taxon>Abeliophyllum</taxon>
    </lineage>
</organism>
<name>A0ABD1SA10_9LAMI</name>
<dbReference type="Proteomes" id="UP001604336">
    <property type="component" value="Unassembled WGS sequence"/>
</dbReference>
<sequence>MEFLVVDTRSACHGVLGRPTIKDLQAVTSIHHLVAKYEEGTSVVMTIHSESMDVDLEKMNEKMILDEGLGPRIISSDSLASPAEELEAFLVNSLDPTQMLHVGQRLKEKMKEELK</sequence>